<evidence type="ECO:0000313" key="2">
    <source>
        <dbReference type="Proteomes" id="UP001054945"/>
    </source>
</evidence>
<comment type="caution">
    <text evidence="1">The sequence shown here is derived from an EMBL/GenBank/DDBJ whole genome shotgun (WGS) entry which is preliminary data.</text>
</comment>
<accession>A0AAV4VUK2</accession>
<reference evidence="1 2" key="1">
    <citation type="submission" date="2021-06" db="EMBL/GenBank/DDBJ databases">
        <title>Caerostris extrusa draft genome.</title>
        <authorList>
            <person name="Kono N."/>
            <person name="Arakawa K."/>
        </authorList>
    </citation>
    <scope>NUCLEOTIDE SEQUENCE [LARGE SCALE GENOMIC DNA]</scope>
</reference>
<sequence>MNIKGSFERLFLHSFIREEKDKCFHSNCNIFIRFPGIALLILYQPANNDFWSGEIGLPFYVQPYKRVRFPQMCLQYKQSINGFCLPE</sequence>
<evidence type="ECO:0000313" key="1">
    <source>
        <dbReference type="EMBL" id="GIY73005.1"/>
    </source>
</evidence>
<proteinExistence type="predicted"/>
<gene>
    <name evidence="1" type="ORF">CEXT_801301</name>
</gene>
<dbReference type="Proteomes" id="UP001054945">
    <property type="component" value="Unassembled WGS sequence"/>
</dbReference>
<dbReference type="AlphaFoldDB" id="A0AAV4VUK2"/>
<organism evidence="1 2">
    <name type="scientific">Caerostris extrusa</name>
    <name type="common">Bark spider</name>
    <name type="synonym">Caerostris bankana</name>
    <dbReference type="NCBI Taxonomy" id="172846"/>
    <lineage>
        <taxon>Eukaryota</taxon>
        <taxon>Metazoa</taxon>
        <taxon>Ecdysozoa</taxon>
        <taxon>Arthropoda</taxon>
        <taxon>Chelicerata</taxon>
        <taxon>Arachnida</taxon>
        <taxon>Araneae</taxon>
        <taxon>Araneomorphae</taxon>
        <taxon>Entelegynae</taxon>
        <taxon>Araneoidea</taxon>
        <taxon>Araneidae</taxon>
        <taxon>Caerostris</taxon>
    </lineage>
</organism>
<evidence type="ECO:0008006" key="3">
    <source>
        <dbReference type="Google" id="ProtNLM"/>
    </source>
</evidence>
<dbReference type="EMBL" id="BPLR01015020">
    <property type="protein sequence ID" value="GIY73005.1"/>
    <property type="molecule type" value="Genomic_DNA"/>
</dbReference>
<name>A0AAV4VUK2_CAEEX</name>
<keyword evidence="2" id="KW-1185">Reference proteome</keyword>
<protein>
    <recommendedName>
        <fullName evidence="3">Ycf15</fullName>
    </recommendedName>
</protein>